<feature type="region of interest" description="Disordered" evidence="1">
    <location>
        <begin position="42"/>
        <end position="62"/>
    </location>
</feature>
<evidence type="ECO:0000313" key="2">
    <source>
        <dbReference type="EMBL" id="GMN42443.1"/>
    </source>
</evidence>
<reference evidence="2" key="1">
    <citation type="submission" date="2023-07" db="EMBL/GenBank/DDBJ databases">
        <title>draft genome sequence of fig (Ficus carica).</title>
        <authorList>
            <person name="Takahashi T."/>
            <person name="Nishimura K."/>
        </authorList>
    </citation>
    <scope>NUCLEOTIDE SEQUENCE</scope>
</reference>
<proteinExistence type="predicted"/>
<gene>
    <name evidence="2" type="ORF">TIFTF001_011644</name>
</gene>
<comment type="caution">
    <text evidence="2">The sequence shown here is derived from an EMBL/GenBank/DDBJ whole genome shotgun (WGS) entry which is preliminary data.</text>
</comment>
<keyword evidence="3" id="KW-1185">Reference proteome</keyword>
<evidence type="ECO:0000313" key="3">
    <source>
        <dbReference type="Proteomes" id="UP001187192"/>
    </source>
</evidence>
<feature type="region of interest" description="Disordered" evidence="1">
    <location>
        <begin position="1"/>
        <end position="26"/>
    </location>
</feature>
<dbReference type="EMBL" id="BTGU01000014">
    <property type="protein sequence ID" value="GMN42443.1"/>
    <property type="molecule type" value="Genomic_DNA"/>
</dbReference>
<dbReference type="Proteomes" id="UP001187192">
    <property type="component" value="Unassembled WGS sequence"/>
</dbReference>
<protein>
    <submittedName>
        <fullName evidence="2">Uncharacterized protein</fullName>
    </submittedName>
</protein>
<accession>A0AA88D0X9</accession>
<sequence length="62" mass="7116">MTMAAVVGRHKREQQTGTREALRAGRQMETRWQRLMWRSAMETRSERRGRKIGASPTAAISS</sequence>
<dbReference type="AlphaFoldDB" id="A0AA88D0X9"/>
<name>A0AA88D0X9_FICCA</name>
<organism evidence="2 3">
    <name type="scientific">Ficus carica</name>
    <name type="common">Common fig</name>
    <dbReference type="NCBI Taxonomy" id="3494"/>
    <lineage>
        <taxon>Eukaryota</taxon>
        <taxon>Viridiplantae</taxon>
        <taxon>Streptophyta</taxon>
        <taxon>Embryophyta</taxon>
        <taxon>Tracheophyta</taxon>
        <taxon>Spermatophyta</taxon>
        <taxon>Magnoliopsida</taxon>
        <taxon>eudicotyledons</taxon>
        <taxon>Gunneridae</taxon>
        <taxon>Pentapetalae</taxon>
        <taxon>rosids</taxon>
        <taxon>fabids</taxon>
        <taxon>Rosales</taxon>
        <taxon>Moraceae</taxon>
        <taxon>Ficeae</taxon>
        <taxon>Ficus</taxon>
    </lineage>
</organism>
<evidence type="ECO:0000256" key="1">
    <source>
        <dbReference type="SAM" id="MobiDB-lite"/>
    </source>
</evidence>